<protein>
    <submittedName>
        <fullName evidence="1">Uncharacterized protein</fullName>
    </submittedName>
</protein>
<organism evidence="1 2">
    <name type="scientific">Polyplosphaeria fusca</name>
    <dbReference type="NCBI Taxonomy" id="682080"/>
    <lineage>
        <taxon>Eukaryota</taxon>
        <taxon>Fungi</taxon>
        <taxon>Dikarya</taxon>
        <taxon>Ascomycota</taxon>
        <taxon>Pezizomycotina</taxon>
        <taxon>Dothideomycetes</taxon>
        <taxon>Pleosporomycetidae</taxon>
        <taxon>Pleosporales</taxon>
        <taxon>Tetraplosphaeriaceae</taxon>
        <taxon>Polyplosphaeria</taxon>
    </lineage>
</organism>
<comment type="caution">
    <text evidence="1">The sequence shown here is derived from an EMBL/GenBank/DDBJ whole genome shotgun (WGS) entry which is preliminary data.</text>
</comment>
<sequence length="247" mass="25890">MGAEADSVDAAGESGGSRHYHTCLNKRPICLRSCCRRQARDGIRGLAAASVPAMFSSMGVSAAQSLVPCVTHPPMSPTLTPSVTPVSVALQLAPHQENIRTATPYLVASSASQTRAHHLYAQPPIISLPCITDAARVPPHSLCAGPYPIQHLCALRPAPNPAIGDVSHTVHGKPGHSEADRVGAVRVRILACTKATSGNTSSAQCAREIARAVHCNEAPLGPMQRLNAMLGDCWPPARLLQCPGCRS</sequence>
<proteinExistence type="predicted"/>
<evidence type="ECO:0000313" key="1">
    <source>
        <dbReference type="EMBL" id="KAF2732184.1"/>
    </source>
</evidence>
<gene>
    <name evidence="1" type="ORF">EJ04DRAFT_608737</name>
</gene>
<dbReference type="EMBL" id="ML996181">
    <property type="protein sequence ID" value="KAF2732184.1"/>
    <property type="molecule type" value="Genomic_DNA"/>
</dbReference>
<keyword evidence="2" id="KW-1185">Reference proteome</keyword>
<dbReference type="AlphaFoldDB" id="A0A9P4QW44"/>
<dbReference type="Proteomes" id="UP000799444">
    <property type="component" value="Unassembled WGS sequence"/>
</dbReference>
<reference evidence="1" key="1">
    <citation type="journal article" date="2020" name="Stud. Mycol.">
        <title>101 Dothideomycetes genomes: a test case for predicting lifestyles and emergence of pathogens.</title>
        <authorList>
            <person name="Haridas S."/>
            <person name="Albert R."/>
            <person name="Binder M."/>
            <person name="Bloem J."/>
            <person name="Labutti K."/>
            <person name="Salamov A."/>
            <person name="Andreopoulos B."/>
            <person name="Baker S."/>
            <person name="Barry K."/>
            <person name="Bills G."/>
            <person name="Bluhm B."/>
            <person name="Cannon C."/>
            <person name="Castanera R."/>
            <person name="Culley D."/>
            <person name="Daum C."/>
            <person name="Ezra D."/>
            <person name="Gonzalez J."/>
            <person name="Henrissat B."/>
            <person name="Kuo A."/>
            <person name="Liang C."/>
            <person name="Lipzen A."/>
            <person name="Lutzoni F."/>
            <person name="Magnuson J."/>
            <person name="Mondo S."/>
            <person name="Nolan M."/>
            <person name="Ohm R."/>
            <person name="Pangilinan J."/>
            <person name="Park H.-J."/>
            <person name="Ramirez L."/>
            <person name="Alfaro M."/>
            <person name="Sun H."/>
            <person name="Tritt A."/>
            <person name="Yoshinaga Y."/>
            <person name="Zwiers L.-H."/>
            <person name="Turgeon B."/>
            <person name="Goodwin S."/>
            <person name="Spatafora J."/>
            <person name="Crous P."/>
            <person name="Grigoriev I."/>
        </authorList>
    </citation>
    <scope>NUCLEOTIDE SEQUENCE</scope>
    <source>
        <strain evidence="1">CBS 125425</strain>
    </source>
</reference>
<name>A0A9P4QW44_9PLEO</name>
<evidence type="ECO:0000313" key="2">
    <source>
        <dbReference type="Proteomes" id="UP000799444"/>
    </source>
</evidence>
<accession>A0A9P4QW44</accession>